<proteinExistence type="inferred from homology"/>
<keyword evidence="11" id="KW-1185">Reference proteome</keyword>
<protein>
    <submittedName>
        <fullName evidence="10">Rhomboid family protein</fullName>
    </submittedName>
</protein>
<dbReference type="GO" id="GO:0006508">
    <property type="term" value="P:proteolysis"/>
    <property type="evidence" value="ECO:0007669"/>
    <property type="project" value="UniProtKB-KW"/>
</dbReference>
<dbReference type="STRING" id="595494.Tola_1552"/>
<keyword evidence="7 8" id="KW-0472">Membrane</keyword>
<gene>
    <name evidence="10" type="ordered locus">Tola_1552</name>
</gene>
<keyword evidence="5" id="KW-0378">Hydrolase</keyword>
<evidence type="ECO:0000256" key="8">
    <source>
        <dbReference type="SAM" id="Phobius"/>
    </source>
</evidence>
<feature type="transmembrane region" description="Helical" evidence="8">
    <location>
        <begin position="118"/>
        <end position="136"/>
    </location>
</feature>
<evidence type="ECO:0000313" key="11">
    <source>
        <dbReference type="Proteomes" id="UP000009073"/>
    </source>
</evidence>
<dbReference type="AlphaFoldDB" id="C4LEZ6"/>
<keyword evidence="3" id="KW-0645">Protease</keyword>
<evidence type="ECO:0000259" key="9">
    <source>
        <dbReference type="Pfam" id="PF01694"/>
    </source>
</evidence>
<evidence type="ECO:0000256" key="4">
    <source>
        <dbReference type="ARBA" id="ARBA00022692"/>
    </source>
</evidence>
<evidence type="ECO:0000256" key="6">
    <source>
        <dbReference type="ARBA" id="ARBA00022989"/>
    </source>
</evidence>
<evidence type="ECO:0000256" key="3">
    <source>
        <dbReference type="ARBA" id="ARBA00022670"/>
    </source>
</evidence>
<dbReference type="SUPFAM" id="SSF144091">
    <property type="entry name" value="Rhomboid-like"/>
    <property type="match status" value="1"/>
</dbReference>
<dbReference type="InterPro" id="IPR022764">
    <property type="entry name" value="Peptidase_S54_rhomboid_dom"/>
</dbReference>
<keyword evidence="4 8" id="KW-0812">Transmembrane</keyword>
<dbReference type="PANTHER" id="PTHR43066">
    <property type="entry name" value="RHOMBOID-RELATED PROTEIN"/>
    <property type="match status" value="1"/>
</dbReference>
<feature type="domain" description="Peptidase S54 rhomboid" evidence="9">
    <location>
        <begin position="53"/>
        <end position="195"/>
    </location>
</feature>
<keyword evidence="6 8" id="KW-1133">Transmembrane helix</keyword>
<feature type="transmembrane region" description="Helical" evidence="8">
    <location>
        <begin position="92"/>
        <end position="112"/>
    </location>
</feature>
<dbReference type="RefSeq" id="WP_015878634.1">
    <property type="nucleotide sequence ID" value="NC_012691.1"/>
</dbReference>
<feature type="transmembrane region" description="Helical" evidence="8">
    <location>
        <begin position="143"/>
        <end position="159"/>
    </location>
</feature>
<comment type="subcellular location">
    <subcellularLocation>
        <location evidence="1">Membrane</location>
        <topology evidence="1">Multi-pass membrane protein</topology>
    </subcellularLocation>
</comment>
<dbReference type="Gene3D" id="1.20.1540.10">
    <property type="entry name" value="Rhomboid-like"/>
    <property type="match status" value="1"/>
</dbReference>
<dbReference type="NCBIfam" id="TIGR03902">
    <property type="entry name" value="rhom_GG_sort"/>
    <property type="match status" value="1"/>
</dbReference>
<feature type="transmembrane region" description="Helical" evidence="8">
    <location>
        <begin position="179"/>
        <end position="195"/>
    </location>
</feature>
<reference evidence="11" key="1">
    <citation type="submission" date="2009-05" db="EMBL/GenBank/DDBJ databases">
        <title>Complete sequence of Tolumonas auensis DSM 9187.</title>
        <authorList>
            <consortium name="US DOE Joint Genome Institute"/>
            <person name="Lucas S."/>
            <person name="Copeland A."/>
            <person name="Lapidus A."/>
            <person name="Glavina del Rio T."/>
            <person name="Tice H."/>
            <person name="Bruce D."/>
            <person name="Goodwin L."/>
            <person name="Pitluck S."/>
            <person name="Chertkov O."/>
            <person name="Brettin T."/>
            <person name="Detter J.C."/>
            <person name="Han C."/>
            <person name="Larimer F."/>
            <person name="Land M."/>
            <person name="Hauser L."/>
            <person name="Kyrpides N."/>
            <person name="Mikhailova N."/>
            <person name="Spring S."/>
            <person name="Beller H."/>
        </authorList>
    </citation>
    <scope>NUCLEOTIDE SEQUENCE [LARGE SCALE GENOMIC DNA]</scope>
    <source>
        <strain evidence="11">DSM 9187 / TA4</strain>
    </source>
</reference>
<evidence type="ECO:0000256" key="7">
    <source>
        <dbReference type="ARBA" id="ARBA00023136"/>
    </source>
</evidence>
<dbReference type="PANTHER" id="PTHR43066:SF1">
    <property type="entry name" value="RHOMBOID PROTEIN 2"/>
    <property type="match status" value="1"/>
</dbReference>
<reference evidence="10 11" key="2">
    <citation type="journal article" date="2011" name="Stand. Genomic Sci.">
        <title>Complete genome sequence of Tolumonas auensis type strain (TA 4).</title>
        <authorList>
            <person name="Chertkov O."/>
            <person name="Copeland A."/>
            <person name="Lucas S."/>
            <person name="Lapidus A."/>
            <person name="Berry K.W."/>
            <person name="Detter J.C."/>
            <person name="Del Rio T.G."/>
            <person name="Hammon N."/>
            <person name="Dalin E."/>
            <person name="Tice H."/>
            <person name="Pitluck S."/>
            <person name="Richardson P."/>
            <person name="Bruce D."/>
            <person name="Goodwin L."/>
            <person name="Han C."/>
            <person name="Tapia R."/>
            <person name="Saunders E."/>
            <person name="Schmutz J."/>
            <person name="Brettin T."/>
            <person name="Larimer F."/>
            <person name="Land M."/>
            <person name="Hauser L."/>
            <person name="Spring S."/>
            <person name="Rohde M."/>
            <person name="Kyrpides N.C."/>
            <person name="Ivanova N."/>
            <person name="Goker M."/>
            <person name="Beller H.R."/>
            <person name="Klenk H.P."/>
            <person name="Woyke T."/>
        </authorList>
    </citation>
    <scope>NUCLEOTIDE SEQUENCE [LARGE SCALE GENOMIC DNA]</scope>
    <source>
        <strain evidence="11">DSM 9187 / TA4</strain>
    </source>
</reference>
<organism evidence="10 11">
    <name type="scientific">Tolumonas auensis (strain DSM 9187 / NBRC 110442 / TA 4)</name>
    <dbReference type="NCBI Taxonomy" id="595494"/>
    <lineage>
        <taxon>Bacteria</taxon>
        <taxon>Pseudomonadati</taxon>
        <taxon>Pseudomonadota</taxon>
        <taxon>Gammaproteobacteria</taxon>
        <taxon>Aeromonadales</taxon>
        <taxon>Aeromonadaceae</taxon>
        <taxon>Tolumonas</taxon>
    </lineage>
</organism>
<evidence type="ECO:0000256" key="2">
    <source>
        <dbReference type="ARBA" id="ARBA00009045"/>
    </source>
</evidence>
<accession>C4LEZ6</accession>
<dbReference type="InterPro" id="IPR035952">
    <property type="entry name" value="Rhomboid-like_sf"/>
</dbReference>
<evidence type="ECO:0000256" key="5">
    <source>
        <dbReference type="ARBA" id="ARBA00022801"/>
    </source>
</evidence>
<name>C4LEZ6_TOLAT</name>
<dbReference type="OrthoDB" id="196054at2"/>
<dbReference type="Proteomes" id="UP000009073">
    <property type="component" value="Chromosome"/>
</dbReference>
<evidence type="ECO:0000313" key="10">
    <source>
        <dbReference type="EMBL" id="ACQ93163.1"/>
    </source>
</evidence>
<dbReference type="EMBL" id="CP001616">
    <property type="protein sequence ID" value="ACQ93163.1"/>
    <property type="molecule type" value="Genomic_DNA"/>
</dbReference>
<dbReference type="GO" id="GO:0004252">
    <property type="term" value="F:serine-type endopeptidase activity"/>
    <property type="evidence" value="ECO:0007669"/>
    <property type="project" value="InterPro"/>
</dbReference>
<evidence type="ECO:0000256" key="1">
    <source>
        <dbReference type="ARBA" id="ARBA00004141"/>
    </source>
</evidence>
<dbReference type="Pfam" id="PF01694">
    <property type="entry name" value="Rhomboid"/>
    <property type="match status" value="1"/>
</dbReference>
<feature type="transmembrane region" description="Helical" evidence="8">
    <location>
        <begin position="20"/>
        <end position="41"/>
    </location>
</feature>
<feature type="transmembrane region" description="Helical" evidence="8">
    <location>
        <begin position="61"/>
        <end position="85"/>
    </location>
</feature>
<dbReference type="InterPro" id="IPR023826">
    <property type="entry name" value="Rhom-like_SP_proteobac"/>
</dbReference>
<dbReference type="KEGG" id="tau:Tola_1552"/>
<dbReference type="eggNOG" id="COG0705">
    <property type="taxonomic scope" value="Bacteria"/>
</dbReference>
<comment type="similarity">
    <text evidence="2">Belongs to the peptidase S54 family.</text>
</comment>
<dbReference type="GO" id="GO:0016020">
    <property type="term" value="C:membrane"/>
    <property type="evidence" value="ECO:0007669"/>
    <property type="project" value="UniProtKB-SubCell"/>
</dbReference>
<sequence>MTAHNSITCYVRYILSRPNIVFFLTASLLLFVFQFIQQFIVDLAYHRALIENQEYWRLLTGGLVHANTAHLLLNIAGLFCLLMLYEHQITTQVWCGISLLLVFCVNIAIYVLLPSTEFYLGFSGALHGLYAWYSIVEWARKQSWFPVCVILLLMIKLGIDAQSGNNFSSEIIGMRVHWQSHWIGSLAGAVLALAYKRKAA</sequence>
<dbReference type="HOGENOM" id="CLU_108530_0_0_6"/>